<keyword evidence="1" id="KW-0472">Membrane</keyword>
<feature type="transmembrane region" description="Helical" evidence="1">
    <location>
        <begin position="12"/>
        <end position="31"/>
    </location>
</feature>
<dbReference type="RefSeq" id="WP_125697747.1">
    <property type="nucleotide sequence ID" value="NZ_JBHTOG010000040.1"/>
</dbReference>
<sequence>MSTNSKWSQWFWGLFFLASAVVLVGSQMGWFTLHLTFWQIVFGLILSATFFQSIGEISAPGIVFSLAFLAILFAHPLGITRLVPWTILGAALLLSIGLSMILSPLQKRDRSHGLKVIVNGSTKIGDSTETIAASDDQVVKIHVRLGNAVRYVQLPDFRAAQIDMQMGDAKIYFDGSEIPAGEATIDLDAKMGELELFVPRDWRIDNQLQTFAAELTEKGTQADQLGPVVHLTGRMSMGELTVHYI</sequence>
<dbReference type="Proteomes" id="UP001597192">
    <property type="component" value="Unassembled WGS sequence"/>
</dbReference>
<keyword evidence="1" id="KW-0812">Transmembrane</keyword>
<feature type="domain" description="LiaF transmembrane" evidence="2">
    <location>
        <begin position="11"/>
        <end position="107"/>
    </location>
</feature>
<reference evidence="4" key="1">
    <citation type="journal article" date="2019" name="Int. J. Syst. Evol. Microbiol.">
        <title>The Global Catalogue of Microorganisms (GCM) 10K type strain sequencing project: providing services to taxonomists for standard genome sequencing and annotation.</title>
        <authorList>
            <consortium name="The Broad Institute Genomics Platform"/>
            <consortium name="The Broad Institute Genome Sequencing Center for Infectious Disease"/>
            <person name="Wu L."/>
            <person name="Ma J."/>
        </authorList>
    </citation>
    <scope>NUCLEOTIDE SEQUENCE [LARGE SCALE GENOMIC DNA]</scope>
    <source>
        <strain evidence="4">CCM 8947</strain>
    </source>
</reference>
<feature type="transmembrane region" description="Helical" evidence="1">
    <location>
        <begin position="61"/>
        <end position="79"/>
    </location>
</feature>
<comment type="caution">
    <text evidence="3">The sequence shown here is derived from an EMBL/GenBank/DDBJ whole genome shotgun (WGS) entry which is preliminary data.</text>
</comment>
<feature type="transmembrane region" description="Helical" evidence="1">
    <location>
        <begin position="37"/>
        <end position="54"/>
    </location>
</feature>
<evidence type="ECO:0000313" key="4">
    <source>
        <dbReference type="Proteomes" id="UP001597192"/>
    </source>
</evidence>
<proteinExistence type="predicted"/>
<gene>
    <name evidence="3" type="ORF">ACFQ47_07950</name>
</gene>
<dbReference type="InterPro" id="IPR054331">
    <property type="entry name" value="LiaF_TM"/>
</dbReference>
<dbReference type="EMBL" id="JBHTOG010000040">
    <property type="protein sequence ID" value="MFD1432613.1"/>
    <property type="molecule type" value="Genomic_DNA"/>
</dbReference>
<name>A0ABW4CQM9_9LACO</name>
<evidence type="ECO:0000259" key="2">
    <source>
        <dbReference type="Pfam" id="PF22570"/>
    </source>
</evidence>
<feature type="transmembrane region" description="Helical" evidence="1">
    <location>
        <begin position="85"/>
        <end position="105"/>
    </location>
</feature>
<evidence type="ECO:0000256" key="1">
    <source>
        <dbReference type="SAM" id="Phobius"/>
    </source>
</evidence>
<protein>
    <recommendedName>
        <fullName evidence="2">LiaF transmembrane domain-containing protein</fullName>
    </recommendedName>
</protein>
<keyword evidence="1" id="KW-1133">Transmembrane helix</keyword>
<organism evidence="3 4">
    <name type="scientific">Lacticaseibacillus yichunensis</name>
    <dbReference type="NCBI Taxonomy" id="2486015"/>
    <lineage>
        <taxon>Bacteria</taxon>
        <taxon>Bacillati</taxon>
        <taxon>Bacillota</taxon>
        <taxon>Bacilli</taxon>
        <taxon>Lactobacillales</taxon>
        <taxon>Lactobacillaceae</taxon>
        <taxon>Lacticaseibacillus</taxon>
    </lineage>
</organism>
<accession>A0ABW4CQM9</accession>
<dbReference type="Pfam" id="PF22570">
    <property type="entry name" value="LiaF-TM"/>
    <property type="match status" value="1"/>
</dbReference>
<evidence type="ECO:0000313" key="3">
    <source>
        <dbReference type="EMBL" id="MFD1432613.1"/>
    </source>
</evidence>
<keyword evidence="4" id="KW-1185">Reference proteome</keyword>